<dbReference type="RefSeq" id="WP_272180192.1">
    <property type="nucleotide sequence ID" value="NZ_JAQOMS010000002.1"/>
</dbReference>
<dbReference type="Proteomes" id="UP001528411">
    <property type="component" value="Unassembled WGS sequence"/>
</dbReference>
<accession>A0ABT5FB14</accession>
<reference evidence="1 2" key="1">
    <citation type="submission" date="2023-01" db="EMBL/GenBank/DDBJ databases">
        <title>Psychrosphaera sp. nov., isolated from marine algae.</title>
        <authorList>
            <person name="Bayburt H."/>
            <person name="Choi B.J."/>
            <person name="Kim J.M."/>
            <person name="Choi D.G."/>
            <person name="Jeon C.O."/>
        </authorList>
    </citation>
    <scope>NUCLEOTIDE SEQUENCE [LARGE SCALE GENOMIC DNA]</scope>
    <source>
        <strain evidence="1 2">G1-22</strain>
    </source>
</reference>
<sequence>MLGKIIRFEGTFHFKEGWQKTYSISTDEPIGNVETSNSNKDKSTEKSSGALDDYLWLVLLIMLRRYAYLAKAIFARDK</sequence>
<name>A0ABT5FB14_9GAMM</name>
<evidence type="ECO:0000313" key="2">
    <source>
        <dbReference type="Proteomes" id="UP001528411"/>
    </source>
</evidence>
<gene>
    <name evidence="1" type="ORF">PN838_07270</name>
</gene>
<comment type="caution">
    <text evidence="1">The sequence shown here is derived from an EMBL/GenBank/DDBJ whole genome shotgun (WGS) entry which is preliminary data.</text>
</comment>
<evidence type="ECO:0000313" key="1">
    <source>
        <dbReference type="EMBL" id="MDC2888596.1"/>
    </source>
</evidence>
<organism evidence="1 2">
    <name type="scientific">Psychrosphaera algicola</name>
    <dbReference type="NCBI Taxonomy" id="3023714"/>
    <lineage>
        <taxon>Bacteria</taxon>
        <taxon>Pseudomonadati</taxon>
        <taxon>Pseudomonadota</taxon>
        <taxon>Gammaproteobacteria</taxon>
        <taxon>Alteromonadales</taxon>
        <taxon>Pseudoalteromonadaceae</taxon>
        <taxon>Psychrosphaera</taxon>
    </lineage>
</organism>
<protein>
    <submittedName>
        <fullName evidence="1">Uncharacterized protein</fullName>
    </submittedName>
</protein>
<proteinExistence type="predicted"/>
<dbReference type="EMBL" id="JAQOMS010000002">
    <property type="protein sequence ID" value="MDC2888596.1"/>
    <property type="molecule type" value="Genomic_DNA"/>
</dbReference>
<keyword evidence="2" id="KW-1185">Reference proteome</keyword>